<feature type="non-terminal residue" evidence="2">
    <location>
        <position position="1"/>
    </location>
</feature>
<keyword evidence="3" id="KW-1185">Reference proteome</keyword>
<dbReference type="Proteomes" id="UP000027120">
    <property type="component" value="Unassembled WGS sequence"/>
</dbReference>
<dbReference type="EMBL" id="KK791178">
    <property type="protein sequence ID" value="KDO37304.1"/>
    <property type="molecule type" value="Genomic_DNA"/>
</dbReference>
<evidence type="ECO:0000313" key="3">
    <source>
        <dbReference type="Proteomes" id="UP000027120"/>
    </source>
</evidence>
<gene>
    <name evidence="2" type="ORF">CISIN_1g0434391mg</name>
</gene>
<organism evidence="2 3">
    <name type="scientific">Citrus sinensis</name>
    <name type="common">Sweet orange</name>
    <name type="synonym">Citrus aurantium var. sinensis</name>
    <dbReference type="NCBI Taxonomy" id="2711"/>
    <lineage>
        <taxon>Eukaryota</taxon>
        <taxon>Viridiplantae</taxon>
        <taxon>Streptophyta</taxon>
        <taxon>Embryophyta</taxon>
        <taxon>Tracheophyta</taxon>
        <taxon>Spermatophyta</taxon>
        <taxon>Magnoliopsida</taxon>
        <taxon>eudicotyledons</taxon>
        <taxon>Gunneridae</taxon>
        <taxon>Pentapetalae</taxon>
        <taxon>rosids</taxon>
        <taxon>malvids</taxon>
        <taxon>Sapindales</taxon>
        <taxon>Rutaceae</taxon>
        <taxon>Aurantioideae</taxon>
        <taxon>Citrus</taxon>
    </lineage>
</organism>
<keyword evidence="1" id="KW-0812">Transmembrane</keyword>
<reference evidence="2 3" key="1">
    <citation type="submission" date="2014-04" db="EMBL/GenBank/DDBJ databases">
        <authorList>
            <consortium name="International Citrus Genome Consortium"/>
            <person name="Gmitter F."/>
            <person name="Chen C."/>
            <person name="Farmerie W."/>
            <person name="Harkins T."/>
            <person name="Desany B."/>
            <person name="Mohiuddin M."/>
            <person name="Kodira C."/>
            <person name="Borodovsky M."/>
            <person name="Lomsadze A."/>
            <person name="Burns P."/>
            <person name="Jenkins J."/>
            <person name="Prochnik S."/>
            <person name="Shu S."/>
            <person name="Chapman J."/>
            <person name="Pitluck S."/>
            <person name="Schmutz J."/>
            <person name="Rokhsar D."/>
        </authorList>
    </citation>
    <scope>NUCLEOTIDE SEQUENCE</scope>
</reference>
<proteinExistence type="predicted"/>
<evidence type="ECO:0000256" key="1">
    <source>
        <dbReference type="SAM" id="Phobius"/>
    </source>
</evidence>
<feature type="transmembrane region" description="Helical" evidence="1">
    <location>
        <begin position="6"/>
        <end position="24"/>
    </location>
</feature>
<keyword evidence="1" id="KW-0472">Membrane</keyword>
<protein>
    <submittedName>
        <fullName evidence="2">Uncharacterized protein</fullName>
    </submittedName>
</protein>
<sequence length="30" mass="3119">CLFVVLPAFGIGAVVPICVVIFQLRKTASG</sequence>
<dbReference type="AlphaFoldDB" id="A0A067D2W8"/>
<name>A0A067D2W8_CITSI</name>
<accession>A0A067D2W8</accession>
<keyword evidence="1" id="KW-1133">Transmembrane helix</keyword>
<evidence type="ECO:0000313" key="2">
    <source>
        <dbReference type="EMBL" id="KDO37304.1"/>
    </source>
</evidence>